<accession>A0ABR3JVM3</accession>
<dbReference type="EMBL" id="JASNQZ010000003">
    <property type="protein sequence ID" value="KAL0959156.1"/>
    <property type="molecule type" value="Genomic_DNA"/>
</dbReference>
<keyword evidence="2" id="KW-1185">Reference proteome</keyword>
<evidence type="ECO:0000313" key="1">
    <source>
        <dbReference type="EMBL" id="KAL0959156.1"/>
    </source>
</evidence>
<name>A0ABR3JVM3_9AGAR</name>
<reference evidence="2" key="1">
    <citation type="submission" date="2024-06" db="EMBL/GenBank/DDBJ databases">
        <title>Multi-omics analyses provide insights into the biosynthesis of the anticancer antibiotic pleurotin in Hohenbuehelia grisea.</title>
        <authorList>
            <person name="Weaver J.A."/>
            <person name="Alberti F."/>
        </authorList>
    </citation>
    <scope>NUCLEOTIDE SEQUENCE [LARGE SCALE GENOMIC DNA]</scope>
    <source>
        <strain evidence="2">T-177</strain>
    </source>
</reference>
<sequence>MSAQVLEYNSANLNALPVFFEALKAFKTNGGSDAVYGTLKDIIAKSGAASRFGITLIGRPIYTDATDTTGKDGKPVELDADSRYISVGGVRLPLPVSNLDAETQAKLVPATWGFTKDGAIFPVHYSLSADAGQGGLSAADVKLFSEIHAAVAGTAFGHAVGVEVLAHQQGGLKIPQQKGVVVSAPAELIPAFAGNVEEIAWSFGAGEGEVEATSFVSLGGGAQSYGDNFYGPVTINQNACY</sequence>
<dbReference type="Proteomes" id="UP001556367">
    <property type="component" value="Unassembled WGS sequence"/>
</dbReference>
<organism evidence="1 2">
    <name type="scientific">Hohenbuehelia grisea</name>
    <dbReference type="NCBI Taxonomy" id="104357"/>
    <lineage>
        <taxon>Eukaryota</taxon>
        <taxon>Fungi</taxon>
        <taxon>Dikarya</taxon>
        <taxon>Basidiomycota</taxon>
        <taxon>Agaricomycotina</taxon>
        <taxon>Agaricomycetes</taxon>
        <taxon>Agaricomycetidae</taxon>
        <taxon>Agaricales</taxon>
        <taxon>Pleurotineae</taxon>
        <taxon>Pleurotaceae</taxon>
        <taxon>Hohenbuehelia</taxon>
    </lineage>
</organism>
<proteinExistence type="predicted"/>
<evidence type="ECO:0000313" key="2">
    <source>
        <dbReference type="Proteomes" id="UP001556367"/>
    </source>
</evidence>
<gene>
    <name evidence="1" type="ORF">HGRIS_014442</name>
</gene>
<comment type="caution">
    <text evidence="1">The sequence shown here is derived from an EMBL/GenBank/DDBJ whole genome shotgun (WGS) entry which is preliminary data.</text>
</comment>
<protein>
    <submittedName>
        <fullName evidence="1">Uncharacterized protein</fullName>
    </submittedName>
</protein>